<dbReference type="InterPro" id="IPR014001">
    <property type="entry name" value="Helicase_ATP-bd"/>
</dbReference>
<dbReference type="GO" id="GO:0005829">
    <property type="term" value="C:cytosol"/>
    <property type="evidence" value="ECO:0007669"/>
    <property type="project" value="TreeGrafter"/>
</dbReference>
<dbReference type="Pfam" id="PF19778">
    <property type="entry name" value="RE_endonuc"/>
    <property type="match status" value="1"/>
</dbReference>
<sequence length="1055" mass="120821">MKFSFKIQQYQTDAVNAVVDVFKGQVRPAQDTSYFFDPGRLVPVKTKNAKNSNGYNLFQQELDEKEAKQDIILGYANAPIKLDKVQLLENIKLIQGNNNITPSKELIDGQGKCSLDIEMETGTGKTYVYIKTMFELNKQYGWNKFIIIVPSVAIREGVKKSLETMEEHFMSQYGKKARYFIYDSKNLTKIDDFAKSNEINVMIINNQAFAKSLNEEKNKEGRGGDKGALIIYSERDEFGSRKPIDVIAKTNPILILDEPQKLNGPATQKAMKRFNPLFSVNYSATHKQEHNEVYRLDAIDAYNHKLVKKIEVKGIEVVNLKGIDGYLYCDSFVTSKNKPPMVKLEFEQQLKSGTVKRVLRNCAYGDNLYELSNGMLQYEGYKISDIDASDTGCVRFTNGEELHGGEVANNSQEMSDLRRVQIRETIKSHFEKEEQLFTQGIKTLSLFFIDEVAKYRLYDEDGTQKLGEYGKIFEEEYQKIFRDRMQELYQTPYGEYLRNMAADVSAVHTGYFSIDKKGHSVDSKCERGKDTSNDESAYDLIMRNKEALLSFNNPVRFIFSHSALREGWDNPNVFQICTLKQSNSNVNKRQEVGRGMRICVNQQGERMDESVCGANVHVVNKLTVIASESYAGFVDSLQDEIKKALYERPEKVSIEYFFGRVVKVGDETYKIEGEQARQIVKYLDRHDYLDDDDRITEKYKQDAANGTLEPVQDKLKDIEPAVHVLIKSLYDKDSLKDMITNGNQTTVENKLNNKNFEKQEFQKLWKRINRKCAYTVKIDSNVLIDKAVAAIDAKLQVTQTLYTLSVGYQKNNMQAHELEQKTSFVAPSHTTNVLENAHDSSLKYDLLHELTQRTSLTRRTVAAILSRINMMKYRKFRDNPEEFISKVARLINEQKAGLIVEGVTYNTTNEVFDKEIFTAECHRVALSKVFPALHAVTDYVVTDGTAEQSVERKFVENLDKADEVAVYAKLPRGFYIPTPVGKYSPDWAIAFKEGKIKYVYFIAETKGTNESTELKSMEQAKIKCAEKLFEKLSNGEVHYGQVKDYKSLMDIVLDR</sequence>
<organism evidence="2 3">
    <name type="scientific">Phascolarctobacterium succinatutens YIT 12067</name>
    <dbReference type="NCBI Taxonomy" id="626939"/>
    <lineage>
        <taxon>Bacteria</taxon>
        <taxon>Bacillati</taxon>
        <taxon>Bacillota</taxon>
        <taxon>Negativicutes</taxon>
        <taxon>Acidaminococcales</taxon>
        <taxon>Acidaminococcaceae</taxon>
        <taxon>Phascolarctobacterium</taxon>
    </lineage>
</organism>
<dbReference type="InterPro" id="IPR027417">
    <property type="entry name" value="P-loop_NTPase"/>
</dbReference>
<dbReference type="eggNOG" id="COG3587">
    <property type="taxonomic scope" value="Bacteria"/>
</dbReference>
<name>E8LCS5_9FIRM</name>
<dbReference type="PANTHER" id="PTHR47396:SF1">
    <property type="entry name" value="ATP-DEPENDENT HELICASE IRC3-RELATED"/>
    <property type="match status" value="1"/>
</dbReference>
<evidence type="ECO:0000259" key="1">
    <source>
        <dbReference type="PROSITE" id="PS51192"/>
    </source>
</evidence>
<dbReference type="PROSITE" id="PS51192">
    <property type="entry name" value="HELICASE_ATP_BIND_1"/>
    <property type="match status" value="1"/>
</dbReference>
<dbReference type="InterPro" id="IPR045572">
    <property type="entry name" value="RE_endonuc_C"/>
</dbReference>
<evidence type="ECO:0000313" key="3">
    <source>
        <dbReference type="Proteomes" id="UP000004923"/>
    </source>
</evidence>
<gene>
    <name evidence="2" type="ORF">HMPREF9443_00648</name>
</gene>
<dbReference type="AlphaFoldDB" id="E8LCS5"/>
<keyword evidence="3" id="KW-1185">Reference proteome</keyword>
<dbReference type="PANTHER" id="PTHR47396">
    <property type="entry name" value="TYPE I RESTRICTION ENZYME ECOKI R PROTEIN"/>
    <property type="match status" value="1"/>
</dbReference>
<reference evidence="2 3" key="1">
    <citation type="submission" date="2011-01" db="EMBL/GenBank/DDBJ databases">
        <authorList>
            <person name="Weinstock G."/>
            <person name="Sodergren E."/>
            <person name="Clifton S."/>
            <person name="Fulton L."/>
            <person name="Fulton B."/>
            <person name="Courtney L."/>
            <person name="Fronick C."/>
            <person name="Harrison M."/>
            <person name="Strong C."/>
            <person name="Farmer C."/>
            <person name="Delahaunty K."/>
            <person name="Markovic C."/>
            <person name="Hall O."/>
            <person name="Minx P."/>
            <person name="Tomlinson C."/>
            <person name="Mitreva M."/>
            <person name="Hou S."/>
            <person name="Chen J."/>
            <person name="Wollam A."/>
            <person name="Pepin K.H."/>
            <person name="Johnson M."/>
            <person name="Bhonagiri V."/>
            <person name="Zhang X."/>
            <person name="Suruliraj S."/>
            <person name="Warren W."/>
            <person name="Chinwalla A."/>
            <person name="Mardis E.R."/>
            <person name="Wilson R.K."/>
        </authorList>
    </citation>
    <scope>NUCLEOTIDE SEQUENCE [LARGE SCALE GENOMIC DNA]</scope>
    <source>
        <strain evidence="2 3">YIT 12067</strain>
    </source>
</reference>
<dbReference type="EMBL" id="AEVN01000022">
    <property type="protein sequence ID" value="EFY05378.1"/>
    <property type="molecule type" value="Genomic_DNA"/>
</dbReference>
<dbReference type="InterPro" id="IPR050742">
    <property type="entry name" value="Helicase_Restrict-Modif_Enz"/>
</dbReference>
<protein>
    <submittedName>
        <fullName evidence="2">Type III restriction enzyme, res subunit</fullName>
    </submittedName>
</protein>
<proteinExistence type="predicted"/>
<dbReference type="GO" id="GO:0015668">
    <property type="term" value="F:type III site-specific deoxyribonuclease activity"/>
    <property type="evidence" value="ECO:0007669"/>
    <property type="project" value="InterPro"/>
</dbReference>
<feature type="domain" description="Helicase ATP-binding" evidence="1">
    <location>
        <begin position="106"/>
        <end position="304"/>
    </location>
</feature>
<comment type="caution">
    <text evidence="2">The sequence shown here is derived from an EMBL/GenBank/DDBJ whole genome shotgun (WGS) entry which is preliminary data.</text>
</comment>
<evidence type="ECO:0000313" key="2">
    <source>
        <dbReference type="EMBL" id="EFY05378.1"/>
    </source>
</evidence>
<dbReference type="InterPro" id="IPR006935">
    <property type="entry name" value="Helicase/UvrB_N"/>
</dbReference>
<dbReference type="Proteomes" id="UP000004923">
    <property type="component" value="Unassembled WGS sequence"/>
</dbReference>
<dbReference type="OrthoDB" id="9804145at2"/>
<dbReference type="Pfam" id="PF04851">
    <property type="entry name" value="ResIII"/>
    <property type="match status" value="1"/>
</dbReference>
<accession>E8LCS5</accession>
<dbReference type="SUPFAM" id="SSF52540">
    <property type="entry name" value="P-loop containing nucleoside triphosphate hydrolases"/>
    <property type="match status" value="2"/>
</dbReference>
<dbReference type="HOGENOM" id="CLU_011799_0_0_9"/>
<dbReference type="GO" id="GO:0003677">
    <property type="term" value="F:DNA binding"/>
    <property type="evidence" value="ECO:0007669"/>
    <property type="project" value="InterPro"/>
</dbReference>
<dbReference type="RefSeq" id="WP_009145032.1">
    <property type="nucleotide sequence ID" value="NZ_GL830864.1"/>
</dbReference>
<dbReference type="GO" id="GO:0005524">
    <property type="term" value="F:ATP binding"/>
    <property type="evidence" value="ECO:0007669"/>
    <property type="project" value="InterPro"/>
</dbReference>
<dbReference type="Gene3D" id="3.40.50.300">
    <property type="entry name" value="P-loop containing nucleotide triphosphate hydrolases"/>
    <property type="match status" value="2"/>
</dbReference>